<dbReference type="EMBL" id="LAQJ01000168">
    <property type="protein sequence ID" value="KKO19700.1"/>
    <property type="molecule type" value="Genomic_DNA"/>
</dbReference>
<organism evidence="1 2">
    <name type="scientific">Candidatus Brocadia fulgida</name>
    <dbReference type="NCBI Taxonomy" id="380242"/>
    <lineage>
        <taxon>Bacteria</taxon>
        <taxon>Pseudomonadati</taxon>
        <taxon>Planctomycetota</taxon>
        <taxon>Candidatus Brocadiia</taxon>
        <taxon>Candidatus Brocadiales</taxon>
        <taxon>Candidatus Brocadiaceae</taxon>
        <taxon>Candidatus Brocadia</taxon>
    </lineage>
</organism>
<gene>
    <name evidence="1" type="ORF">BROFUL_01588</name>
</gene>
<evidence type="ECO:0000313" key="2">
    <source>
        <dbReference type="Proteomes" id="UP000034954"/>
    </source>
</evidence>
<dbReference type="AlphaFoldDB" id="A0A0M2UVU9"/>
<name>A0A0M2UVU9_9BACT</name>
<dbReference type="PROSITE" id="PS51257">
    <property type="entry name" value="PROKAR_LIPOPROTEIN"/>
    <property type="match status" value="1"/>
</dbReference>
<proteinExistence type="predicted"/>
<reference evidence="1 2" key="1">
    <citation type="journal article" date="2013" name="BMC Microbiol.">
        <title>Identification of the type II cytochrome c maturation pathway in anammox bacteria by comparative genomics.</title>
        <authorList>
            <person name="Ferousi C."/>
            <person name="Speth D.R."/>
            <person name="Reimann J."/>
            <person name="Op den Camp H.J."/>
            <person name="Allen J.W."/>
            <person name="Keltjens J.T."/>
            <person name="Jetten M.S."/>
        </authorList>
    </citation>
    <scope>NUCLEOTIDE SEQUENCE [LARGE SCALE GENOMIC DNA]</scope>
    <source>
        <strain evidence="1">RU1</strain>
    </source>
</reference>
<keyword evidence="2" id="KW-1185">Reference proteome</keyword>
<comment type="caution">
    <text evidence="1">The sequence shown here is derived from an EMBL/GenBank/DDBJ whole genome shotgun (WGS) entry which is preliminary data.</text>
</comment>
<protein>
    <submittedName>
        <fullName evidence="1">Uncharacterized protein</fullName>
    </submittedName>
</protein>
<sequence>MMKYYKNSVGINLIFIACCFSATKLSACLADEKRNIEPMVHGVMIVSLDAPMMASIGEKIPVVVVIGNERMTKETTILTVTCSTMKQIIGREAETLEGLSSKKFTYTWNTKGLKEDAYTIRAEIEKIPRETYIDDNVKEAKIYLVP</sequence>
<evidence type="ECO:0000313" key="1">
    <source>
        <dbReference type="EMBL" id="KKO19700.1"/>
    </source>
</evidence>
<dbReference type="Proteomes" id="UP000034954">
    <property type="component" value="Unassembled WGS sequence"/>
</dbReference>
<accession>A0A0M2UVU9</accession>